<feature type="domain" description="DUF7373" evidence="2">
    <location>
        <begin position="43"/>
        <end position="235"/>
    </location>
</feature>
<evidence type="ECO:0000259" key="2">
    <source>
        <dbReference type="Pfam" id="PF24088"/>
    </source>
</evidence>
<evidence type="ECO:0000313" key="4">
    <source>
        <dbReference type="EMBL" id="RBO90325.1"/>
    </source>
</evidence>
<sequence>MRYRLRCVAALLALTVGTVACSSGTGPVAKHDYPSQVVPGDFDDAPSLGRGMLVESLRLGEHLPFADGIDPDLTEGRGGGVIADHTGITDLLSGVQRTALMDFDVYAGFGAIAGNTERHNEQANKWLSIAILAFADEETARRAATAMEEQDFTANTENARIAVPGFPAALTHWRPGIPTVGSWLVWRNHVIRVYAKVIDPVESALADVVARTYAAHLAELADFTPTPVTDLPALRLDPDGMLTHLVKTADYVPDHRRFAVYGPRAMALLNDRPSENLREYTDHGVRAIAVSHNKFLYRATDAASAAAYAEAGRARMTTANYAEMAGPPGTRCVRALRPAVRTIEARRFGCQIVHGEFVAQVFGIDETDTRALARAQRSVLSEW</sequence>
<evidence type="ECO:0000313" key="5">
    <source>
        <dbReference type="Proteomes" id="UP000252586"/>
    </source>
</evidence>
<dbReference type="Proteomes" id="UP000252586">
    <property type="component" value="Unassembled WGS sequence"/>
</dbReference>
<dbReference type="PROSITE" id="PS51257">
    <property type="entry name" value="PROKAR_LIPOPROTEIN"/>
    <property type="match status" value="1"/>
</dbReference>
<dbReference type="InterPro" id="IPR055797">
    <property type="entry name" value="DUF7373"/>
</dbReference>
<gene>
    <name evidence="4" type="ORF">DFR74_106210</name>
</gene>
<keyword evidence="5" id="KW-1185">Reference proteome</keyword>
<dbReference type="Pfam" id="PF24088">
    <property type="entry name" value="DUF7373"/>
    <property type="match status" value="1"/>
</dbReference>
<evidence type="ECO:0000259" key="3">
    <source>
        <dbReference type="Pfam" id="PF24092"/>
    </source>
</evidence>
<evidence type="ECO:0000256" key="1">
    <source>
        <dbReference type="SAM" id="SignalP"/>
    </source>
</evidence>
<name>A0A366DK69_9NOCA</name>
<proteinExistence type="predicted"/>
<keyword evidence="1" id="KW-0732">Signal</keyword>
<feature type="chain" id="PRO_5016867122" description="Lipoprotein" evidence="1">
    <location>
        <begin position="23"/>
        <end position="383"/>
    </location>
</feature>
<dbReference type="STRING" id="1210090.GCA_001613185_04672"/>
<dbReference type="AlphaFoldDB" id="A0A366DK69"/>
<accession>A0A366DK69</accession>
<comment type="caution">
    <text evidence="4">The sequence shown here is derived from an EMBL/GenBank/DDBJ whole genome shotgun (WGS) entry which is preliminary data.</text>
</comment>
<dbReference type="InterPro" id="IPR056463">
    <property type="entry name" value="DUF7373_C"/>
</dbReference>
<dbReference type="RefSeq" id="WP_067511341.1">
    <property type="nucleotide sequence ID" value="NZ_CP107943.1"/>
</dbReference>
<reference evidence="4 5" key="1">
    <citation type="submission" date="2018-06" db="EMBL/GenBank/DDBJ databases">
        <title>Genomic Encyclopedia of Type Strains, Phase IV (KMG-IV): sequencing the most valuable type-strain genomes for metagenomic binning, comparative biology and taxonomic classification.</title>
        <authorList>
            <person name="Goeker M."/>
        </authorList>
    </citation>
    <scope>NUCLEOTIDE SEQUENCE [LARGE SCALE GENOMIC DNA]</scope>
    <source>
        <strain evidence="4 5">DSM 44599</strain>
    </source>
</reference>
<evidence type="ECO:0008006" key="6">
    <source>
        <dbReference type="Google" id="ProtNLM"/>
    </source>
</evidence>
<dbReference type="EMBL" id="QNRE01000006">
    <property type="protein sequence ID" value="RBO90325.1"/>
    <property type="molecule type" value="Genomic_DNA"/>
</dbReference>
<feature type="signal peptide" evidence="1">
    <location>
        <begin position="1"/>
        <end position="22"/>
    </location>
</feature>
<protein>
    <recommendedName>
        <fullName evidence="6">Lipoprotein</fullName>
    </recommendedName>
</protein>
<organism evidence="4 5">
    <name type="scientific">Nocardia puris</name>
    <dbReference type="NCBI Taxonomy" id="208602"/>
    <lineage>
        <taxon>Bacteria</taxon>
        <taxon>Bacillati</taxon>
        <taxon>Actinomycetota</taxon>
        <taxon>Actinomycetes</taxon>
        <taxon>Mycobacteriales</taxon>
        <taxon>Nocardiaceae</taxon>
        <taxon>Nocardia</taxon>
    </lineage>
</organism>
<dbReference type="Pfam" id="PF24092">
    <property type="entry name" value="DUF7373_C"/>
    <property type="match status" value="1"/>
</dbReference>
<feature type="domain" description="DUF7373" evidence="3">
    <location>
        <begin position="241"/>
        <end position="382"/>
    </location>
</feature>